<keyword evidence="2" id="KW-0677">Repeat</keyword>
<dbReference type="HAMAP" id="MF_01152">
    <property type="entry name" value="DnaJ"/>
    <property type="match status" value="1"/>
</dbReference>
<dbReference type="GO" id="GO:0006457">
    <property type="term" value="P:protein folding"/>
    <property type="evidence" value="ECO:0007669"/>
    <property type="project" value="InterPro"/>
</dbReference>
<dbReference type="InterPro" id="IPR018253">
    <property type="entry name" value="DnaJ_domain_CS"/>
</dbReference>
<feature type="domain" description="CR-type" evidence="8">
    <location>
        <begin position="125"/>
        <end position="210"/>
    </location>
</feature>
<reference evidence="9 10" key="1">
    <citation type="submission" date="2019-03" db="EMBL/GenBank/DDBJ databases">
        <title>Single cell metagenomics reveals metabolic interactions within the superorganism composed of flagellate Streblomastix strix and complex community of Bacteroidetes bacteria on its surface.</title>
        <authorList>
            <person name="Treitli S.C."/>
            <person name="Kolisko M."/>
            <person name="Husnik F."/>
            <person name="Keeling P."/>
            <person name="Hampl V."/>
        </authorList>
    </citation>
    <scope>NUCLEOTIDE SEQUENCE [LARGE SCALE GENOMIC DNA]</scope>
    <source>
        <strain evidence="9">ST1C</strain>
    </source>
</reference>
<dbReference type="GO" id="GO:0051082">
    <property type="term" value="F:unfolded protein binding"/>
    <property type="evidence" value="ECO:0007669"/>
    <property type="project" value="InterPro"/>
</dbReference>
<dbReference type="GO" id="GO:0009408">
    <property type="term" value="P:response to heat"/>
    <property type="evidence" value="ECO:0007669"/>
    <property type="project" value="InterPro"/>
</dbReference>
<dbReference type="SUPFAM" id="SSF46565">
    <property type="entry name" value="Chaperone J-domain"/>
    <property type="match status" value="1"/>
</dbReference>
<dbReference type="EMBL" id="SNRW01001170">
    <property type="protein sequence ID" value="KAA6397479.1"/>
    <property type="molecule type" value="Genomic_DNA"/>
</dbReference>
<dbReference type="CDD" id="cd10747">
    <property type="entry name" value="DnaJ_C"/>
    <property type="match status" value="1"/>
</dbReference>
<dbReference type="SUPFAM" id="SSF57938">
    <property type="entry name" value="DnaJ/Hsp40 cysteine-rich domain"/>
    <property type="match status" value="1"/>
</dbReference>
<dbReference type="FunFam" id="2.10.230.10:FF:000001">
    <property type="entry name" value="DnaJ subfamily A member 2"/>
    <property type="match status" value="1"/>
</dbReference>
<evidence type="ECO:0000313" key="10">
    <source>
        <dbReference type="Proteomes" id="UP000324800"/>
    </source>
</evidence>
<dbReference type="InterPro" id="IPR001623">
    <property type="entry name" value="DnaJ_domain"/>
</dbReference>
<dbReference type="PANTHER" id="PTHR43888">
    <property type="entry name" value="DNAJ-LIKE-2, ISOFORM A-RELATED"/>
    <property type="match status" value="1"/>
</dbReference>
<feature type="domain" description="J" evidence="7">
    <location>
        <begin position="6"/>
        <end position="71"/>
    </location>
</feature>
<dbReference type="FunFam" id="2.60.260.20:FF:000003">
    <property type="entry name" value="DnaJ subfamily A member 2"/>
    <property type="match status" value="1"/>
</dbReference>
<feature type="compositionally biased region" description="Low complexity" evidence="6">
    <location>
        <begin position="418"/>
        <end position="431"/>
    </location>
</feature>
<name>A0A5J4WTM2_9EUKA</name>
<dbReference type="InterPro" id="IPR008971">
    <property type="entry name" value="HSP40/DnaJ_pept-bd"/>
</dbReference>
<dbReference type="OrthoDB" id="550424at2759"/>
<evidence type="ECO:0000259" key="8">
    <source>
        <dbReference type="PROSITE" id="PS51188"/>
    </source>
</evidence>
<dbReference type="FunFam" id="1.10.287.110:FF:000041">
    <property type="entry name" value="Chaperone protein DNAj, putative"/>
    <property type="match status" value="1"/>
</dbReference>
<dbReference type="InterPro" id="IPR044713">
    <property type="entry name" value="DNJA1/2-like"/>
</dbReference>
<dbReference type="InterPro" id="IPR012724">
    <property type="entry name" value="DnaJ"/>
</dbReference>
<evidence type="ECO:0000256" key="2">
    <source>
        <dbReference type="ARBA" id="ARBA00022737"/>
    </source>
</evidence>
<dbReference type="InterPro" id="IPR001305">
    <property type="entry name" value="HSP_DnaJ_Cys-rich_dom"/>
</dbReference>
<feature type="zinc finger region" description="CR-type" evidence="5">
    <location>
        <begin position="125"/>
        <end position="210"/>
    </location>
</feature>
<comment type="caution">
    <text evidence="9">The sequence shown here is derived from an EMBL/GenBank/DDBJ whole genome shotgun (WGS) entry which is preliminary data.</text>
</comment>
<dbReference type="PROSITE" id="PS50076">
    <property type="entry name" value="DNAJ_2"/>
    <property type="match status" value="1"/>
</dbReference>
<dbReference type="Proteomes" id="UP000324800">
    <property type="component" value="Unassembled WGS sequence"/>
</dbReference>
<gene>
    <name evidence="9" type="ORF">EZS28_006994</name>
</gene>
<keyword evidence="3 5" id="KW-0863">Zinc-finger</keyword>
<dbReference type="Pfam" id="PF01556">
    <property type="entry name" value="DnaJ_C"/>
    <property type="match status" value="1"/>
</dbReference>
<evidence type="ECO:0000313" key="9">
    <source>
        <dbReference type="EMBL" id="KAA6397479.1"/>
    </source>
</evidence>
<evidence type="ECO:0000256" key="3">
    <source>
        <dbReference type="ARBA" id="ARBA00022771"/>
    </source>
</evidence>
<feature type="compositionally biased region" description="Polar residues" evidence="6">
    <location>
        <begin position="398"/>
        <end position="409"/>
    </location>
</feature>
<evidence type="ECO:0000259" key="7">
    <source>
        <dbReference type="PROSITE" id="PS50076"/>
    </source>
</evidence>
<dbReference type="InterPro" id="IPR002939">
    <property type="entry name" value="DnaJ_C"/>
</dbReference>
<proteinExistence type="inferred from homology"/>
<protein>
    <submittedName>
        <fullName evidence="9">Putative dnaJ subfamily A member 1</fullName>
    </submittedName>
</protein>
<dbReference type="GO" id="GO:0008270">
    <property type="term" value="F:zinc ion binding"/>
    <property type="evidence" value="ECO:0007669"/>
    <property type="project" value="UniProtKB-KW"/>
</dbReference>
<dbReference type="InterPro" id="IPR036869">
    <property type="entry name" value="J_dom_sf"/>
</dbReference>
<dbReference type="GO" id="GO:0030544">
    <property type="term" value="F:Hsp70 protein binding"/>
    <property type="evidence" value="ECO:0007669"/>
    <property type="project" value="InterPro"/>
</dbReference>
<dbReference type="Pfam" id="PF00226">
    <property type="entry name" value="DnaJ"/>
    <property type="match status" value="1"/>
</dbReference>
<feature type="region of interest" description="Disordered" evidence="6">
    <location>
        <begin position="371"/>
        <end position="431"/>
    </location>
</feature>
<dbReference type="Gene3D" id="2.60.260.20">
    <property type="entry name" value="Urease metallochaperone UreE, N-terminal domain"/>
    <property type="match status" value="2"/>
</dbReference>
<keyword evidence="1 5" id="KW-0479">Metal-binding</keyword>
<accession>A0A5J4WTM2</accession>
<evidence type="ECO:0000256" key="5">
    <source>
        <dbReference type="PROSITE-ProRule" id="PRU00546"/>
    </source>
</evidence>
<dbReference type="Gene3D" id="2.10.230.10">
    <property type="entry name" value="Heat shock protein DnaJ, cysteine-rich domain"/>
    <property type="match status" value="1"/>
</dbReference>
<dbReference type="CDD" id="cd10719">
    <property type="entry name" value="DnaJ_zf"/>
    <property type="match status" value="1"/>
</dbReference>
<dbReference type="SUPFAM" id="SSF49493">
    <property type="entry name" value="HSP40/DnaJ peptide-binding domain"/>
    <property type="match status" value="2"/>
</dbReference>
<dbReference type="PRINTS" id="PR00625">
    <property type="entry name" value="JDOMAIN"/>
</dbReference>
<organism evidence="9 10">
    <name type="scientific">Streblomastix strix</name>
    <dbReference type="NCBI Taxonomy" id="222440"/>
    <lineage>
        <taxon>Eukaryota</taxon>
        <taxon>Metamonada</taxon>
        <taxon>Preaxostyla</taxon>
        <taxon>Oxymonadida</taxon>
        <taxon>Streblomastigidae</taxon>
        <taxon>Streblomastix</taxon>
    </lineage>
</organism>
<dbReference type="GO" id="GO:0005524">
    <property type="term" value="F:ATP binding"/>
    <property type="evidence" value="ECO:0007669"/>
    <property type="project" value="InterPro"/>
</dbReference>
<keyword evidence="4 5" id="KW-0862">Zinc</keyword>
<sequence>MSKDTKYYDILGVKKDASADEVKRAYRKAALKYHPDKNPDNPEAAEKFKEVGMAYEVLSDPDKREKYDKYGEEGLKEGGGVHFTDGFSLFETLFGGGLGGRDRGPKKADDITHHLKLSLEDLYAGKTQKLAMTKQIVCPDCKGKGSTKPNGVKTCDVCHGKGIRTVVRQMGPGFISQSQEPCRTCRQRGIIIEDKDKCKRCNADMVVPDKKIIEVHVERGSLPNQQIKFPGEGNQEPSMDAGDLIVVVDEKPHQYFKRKGKDLFIDKELSFSESLCGFQFQITALDGRKLLLKSEEGEIIKPGDVRAITGEGMPVYRSALEKGSLIVNFSVVYPEKGSITPTVSKILLRIFPKPNEEEINRSECEELELHELTSGQASNASRQPPRGGMFFQRHESSSESSQGNATGIGNNEDEDDGQYQQGPQQMQCVSQ</sequence>
<dbReference type="SMART" id="SM00271">
    <property type="entry name" value="DnaJ"/>
    <property type="match status" value="1"/>
</dbReference>
<dbReference type="Gene3D" id="1.10.287.110">
    <property type="entry name" value="DnaJ domain"/>
    <property type="match status" value="1"/>
</dbReference>
<dbReference type="CDD" id="cd06257">
    <property type="entry name" value="DnaJ"/>
    <property type="match status" value="1"/>
</dbReference>
<dbReference type="AlphaFoldDB" id="A0A5J4WTM2"/>
<evidence type="ECO:0000256" key="6">
    <source>
        <dbReference type="SAM" id="MobiDB-lite"/>
    </source>
</evidence>
<dbReference type="InterPro" id="IPR036410">
    <property type="entry name" value="HSP_DnaJ_Cys-rich_dom_sf"/>
</dbReference>
<evidence type="ECO:0000256" key="4">
    <source>
        <dbReference type="ARBA" id="ARBA00022833"/>
    </source>
</evidence>
<evidence type="ECO:0000256" key="1">
    <source>
        <dbReference type="ARBA" id="ARBA00022723"/>
    </source>
</evidence>
<dbReference type="PROSITE" id="PS00636">
    <property type="entry name" value="DNAJ_1"/>
    <property type="match status" value="1"/>
</dbReference>
<dbReference type="Pfam" id="PF00684">
    <property type="entry name" value="DnaJ_CXXCXGXG"/>
    <property type="match status" value="1"/>
</dbReference>
<dbReference type="PROSITE" id="PS51188">
    <property type="entry name" value="ZF_CR"/>
    <property type="match status" value="1"/>
</dbReference>
<feature type="compositionally biased region" description="Polar residues" evidence="6">
    <location>
        <begin position="373"/>
        <end position="382"/>
    </location>
</feature>